<dbReference type="PANTHER" id="PTHR48469">
    <property type="match status" value="1"/>
</dbReference>
<dbReference type="PANTHER" id="PTHR48469:SF1">
    <property type="match status" value="1"/>
</dbReference>
<evidence type="ECO:0000256" key="1">
    <source>
        <dbReference type="SAM" id="MobiDB-lite"/>
    </source>
</evidence>
<accession>A0A6J4VUG2</accession>
<protein>
    <submittedName>
        <fullName evidence="2">Uncharacterized protein</fullName>
    </submittedName>
</protein>
<dbReference type="AlphaFoldDB" id="A0A6J4VUG2"/>
<gene>
    <name evidence="2" type="ORF">AVDCRST_MAG81-4660</name>
</gene>
<name>A0A6J4VUG2_9CYAN</name>
<feature type="region of interest" description="Disordered" evidence="1">
    <location>
        <begin position="163"/>
        <end position="238"/>
    </location>
</feature>
<reference evidence="2" key="1">
    <citation type="submission" date="2020-02" db="EMBL/GenBank/DDBJ databases">
        <authorList>
            <person name="Meier V. D."/>
        </authorList>
    </citation>
    <scope>NUCLEOTIDE SEQUENCE</scope>
    <source>
        <strain evidence="2">AVDCRST_MAG81</strain>
    </source>
</reference>
<evidence type="ECO:0000313" key="2">
    <source>
        <dbReference type="EMBL" id="CAA9589423.1"/>
    </source>
</evidence>
<proteinExistence type="predicted"/>
<sequence length="469" mass="53192">MSEVVIENDDVDDSSPYFELLEPEKHTGWGVEIVPTSSSLVVSHRFVGSDEFWPITPEENIVGVDHEDKYVVIKIQSTTASKFKYSVLLDCTCQHFSIVPFLISINNTLFEAMKADIEKQQDMKQWTSKDGFPLRAKALSARLQSLLHSIELQVLKNANRETVMRGTEVSRRAVSRSMSPGSISKRTHSDPRPSRANPRRSESAMGAVSKRQRRGAAPETSTRRRQKPLVPAEPEMSINSALTEIPTEVRPGEQADYTSTTDIFEKYWTDCQDCYLFDSSVKKELEVNQLVPAPEDWTIRAFEQRGMEVIKKYLLEMPDKTDKQTLCVMPAVESGDVTAENWDELKKGKFWIINGQHSVAASKAMMGANPPIGEQTLKYFRTWNCYIVFTRDKEKLRKISAFYNRVNHFNNFLPSWSTNILGARPLWVNLGRPKVPKALNAPGGRSLSANDRNYHVSCSILKHIQLESS</sequence>
<organism evidence="2">
    <name type="scientific">uncultured Synechococcales cyanobacterium</name>
    <dbReference type="NCBI Taxonomy" id="1936017"/>
    <lineage>
        <taxon>Bacteria</taxon>
        <taxon>Bacillati</taxon>
        <taxon>Cyanobacteriota</taxon>
        <taxon>Cyanophyceae</taxon>
        <taxon>Synechococcales</taxon>
        <taxon>environmental samples</taxon>
    </lineage>
</organism>
<dbReference type="EMBL" id="CADCWO010000243">
    <property type="protein sequence ID" value="CAA9589423.1"/>
    <property type="molecule type" value="Genomic_DNA"/>
</dbReference>